<dbReference type="InterPro" id="IPR050229">
    <property type="entry name" value="GlpE_sulfurtransferase"/>
</dbReference>
<dbReference type="Gene3D" id="3.40.250.10">
    <property type="entry name" value="Rhodanese-like domain"/>
    <property type="match status" value="1"/>
</dbReference>
<evidence type="ECO:0000313" key="2">
    <source>
        <dbReference type="EMBL" id="SIT02547.1"/>
    </source>
</evidence>
<proteinExistence type="predicted"/>
<dbReference type="Proteomes" id="UP000186795">
    <property type="component" value="Unassembled WGS sequence"/>
</dbReference>
<dbReference type="InterPro" id="IPR001763">
    <property type="entry name" value="Rhodanese-like_dom"/>
</dbReference>
<dbReference type="AlphaFoldDB" id="A0A1N7NW42"/>
<dbReference type="OrthoDB" id="9800872at2"/>
<organism evidence="2 3">
    <name type="scientific">Kroppenstedtia eburnea</name>
    <dbReference type="NCBI Taxonomy" id="714067"/>
    <lineage>
        <taxon>Bacteria</taxon>
        <taxon>Bacillati</taxon>
        <taxon>Bacillota</taxon>
        <taxon>Bacilli</taxon>
        <taxon>Bacillales</taxon>
        <taxon>Thermoactinomycetaceae</taxon>
        <taxon>Kroppenstedtia</taxon>
    </lineage>
</organism>
<dbReference type="SMART" id="SM00450">
    <property type="entry name" value="RHOD"/>
    <property type="match status" value="1"/>
</dbReference>
<dbReference type="PROSITE" id="PS50206">
    <property type="entry name" value="RHODANESE_3"/>
    <property type="match status" value="1"/>
</dbReference>
<sequence length="103" mass="11843">MSTWKNISAAEVKRRLEAGEHLHLIDVREDEEFDSGRIPGSRLVPLSRLPLVWREMDPDQEMVLICRSGNRSGQACEYLSLQGFTRLYNMEGGLLEWTGDLEH</sequence>
<name>A0A1N7NW42_9BACL</name>
<dbReference type="Pfam" id="PF00581">
    <property type="entry name" value="Rhodanese"/>
    <property type="match status" value="1"/>
</dbReference>
<dbReference type="GO" id="GO:0016740">
    <property type="term" value="F:transferase activity"/>
    <property type="evidence" value="ECO:0007669"/>
    <property type="project" value="UniProtKB-KW"/>
</dbReference>
<dbReference type="SUPFAM" id="SSF52821">
    <property type="entry name" value="Rhodanese/Cell cycle control phosphatase"/>
    <property type="match status" value="1"/>
</dbReference>
<dbReference type="PANTHER" id="PTHR43031">
    <property type="entry name" value="FAD-DEPENDENT OXIDOREDUCTASE"/>
    <property type="match status" value="1"/>
</dbReference>
<reference evidence="3" key="1">
    <citation type="submission" date="2017-01" db="EMBL/GenBank/DDBJ databases">
        <authorList>
            <person name="Varghese N."/>
            <person name="Submissions S."/>
        </authorList>
    </citation>
    <scope>NUCLEOTIDE SEQUENCE [LARGE SCALE GENOMIC DNA]</scope>
    <source>
        <strain evidence="3">DSM 45196</strain>
    </source>
</reference>
<keyword evidence="3" id="KW-1185">Reference proteome</keyword>
<dbReference type="PANTHER" id="PTHR43031:SF17">
    <property type="entry name" value="SULFURTRANSFERASE YTWF-RELATED"/>
    <property type="match status" value="1"/>
</dbReference>
<accession>A0A1N7NW42</accession>
<evidence type="ECO:0000313" key="3">
    <source>
        <dbReference type="Proteomes" id="UP000186795"/>
    </source>
</evidence>
<keyword evidence="2" id="KW-0808">Transferase</keyword>
<evidence type="ECO:0000259" key="1">
    <source>
        <dbReference type="PROSITE" id="PS50206"/>
    </source>
</evidence>
<dbReference type="InterPro" id="IPR036873">
    <property type="entry name" value="Rhodanese-like_dom_sf"/>
</dbReference>
<protein>
    <submittedName>
        <fullName evidence="2">Rhodanese-related sulfurtransferase</fullName>
    </submittedName>
</protein>
<dbReference type="CDD" id="cd00158">
    <property type="entry name" value="RHOD"/>
    <property type="match status" value="1"/>
</dbReference>
<dbReference type="EMBL" id="FTOD01000010">
    <property type="protein sequence ID" value="SIT02547.1"/>
    <property type="molecule type" value="Genomic_DNA"/>
</dbReference>
<gene>
    <name evidence="2" type="ORF">SAMN05421790_11083</name>
</gene>
<feature type="domain" description="Rhodanese" evidence="1">
    <location>
        <begin position="18"/>
        <end position="102"/>
    </location>
</feature>
<dbReference type="RefSeq" id="WP_076525885.1">
    <property type="nucleotide sequence ID" value="NZ_CP048103.1"/>
</dbReference>